<dbReference type="Pfam" id="PF01810">
    <property type="entry name" value="LysE"/>
    <property type="match status" value="1"/>
</dbReference>
<feature type="transmembrane region" description="Helical" evidence="6">
    <location>
        <begin position="121"/>
        <end position="142"/>
    </location>
</feature>
<evidence type="ECO:0000256" key="3">
    <source>
        <dbReference type="ARBA" id="ARBA00022692"/>
    </source>
</evidence>
<organism evidence="7 8">
    <name type="scientific">Biformimicrobium ophioploci</name>
    <dbReference type="NCBI Taxonomy" id="3036711"/>
    <lineage>
        <taxon>Bacteria</taxon>
        <taxon>Pseudomonadati</taxon>
        <taxon>Pseudomonadota</taxon>
        <taxon>Gammaproteobacteria</taxon>
        <taxon>Cellvibrionales</taxon>
        <taxon>Microbulbiferaceae</taxon>
        <taxon>Biformimicrobium</taxon>
    </lineage>
</organism>
<comment type="subcellular location">
    <subcellularLocation>
        <location evidence="1">Cell membrane</location>
        <topology evidence="1">Multi-pass membrane protein</topology>
    </subcellularLocation>
</comment>
<evidence type="ECO:0000256" key="6">
    <source>
        <dbReference type="SAM" id="Phobius"/>
    </source>
</evidence>
<feature type="transmembrane region" description="Helical" evidence="6">
    <location>
        <begin position="193"/>
        <end position="210"/>
    </location>
</feature>
<feature type="transmembrane region" description="Helical" evidence="6">
    <location>
        <begin position="40"/>
        <end position="64"/>
    </location>
</feature>
<dbReference type="Proteomes" id="UP001224392">
    <property type="component" value="Unassembled WGS sequence"/>
</dbReference>
<dbReference type="EMBL" id="BSYJ01000006">
    <property type="protein sequence ID" value="GMG88501.1"/>
    <property type="molecule type" value="Genomic_DNA"/>
</dbReference>
<keyword evidence="8" id="KW-1185">Reference proteome</keyword>
<name>A0ABQ6M2F7_9GAMM</name>
<keyword evidence="3 6" id="KW-0812">Transmembrane</keyword>
<reference evidence="7 8" key="1">
    <citation type="submission" date="2023-04" db="EMBL/GenBank/DDBJ databases">
        <title>Marinobulbifer ophiurae gen. nov., sp. Nov., isolate from tissue of brittle star Ophioplocus japonicus.</title>
        <authorList>
            <person name="Kawano K."/>
            <person name="Sawayama S."/>
            <person name="Nakagawa S."/>
        </authorList>
    </citation>
    <scope>NUCLEOTIDE SEQUENCE [LARGE SCALE GENOMIC DNA]</scope>
    <source>
        <strain evidence="7 8">NKW57</strain>
    </source>
</reference>
<dbReference type="PANTHER" id="PTHR30086:SF16">
    <property type="entry name" value="AMINO ACID EFFLUX PERMEASE RHTB FAMILY"/>
    <property type="match status" value="1"/>
</dbReference>
<keyword evidence="5 6" id="KW-0472">Membrane</keyword>
<evidence type="ECO:0000313" key="7">
    <source>
        <dbReference type="EMBL" id="GMG88501.1"/>
    </source>
</evidence>
<gene>
    <name evidence="7" type="ORF">MNKW57_28220</name>
</gene>
<feature type="transmembrane region" description="Helical" evidence="6">
    <location>
        <begin position="6"/>
        <end position="28"/>
    </location>
</feature>
<comment type="caution">
    <text evidence="7">The sequence shown here is derived from an EMBL/GenBank/DDBJ whole genome shotgun (WGS) entry which is preliminary data.</text>
</comment>
<evidence type="ECO:0000256" key="2">
    <source>
        <dbReference type="ARBA" id="ARBA00022475"/>
    </source>
</evidence>
<keyword evidence="4 6" id="KW-1133">Transmembrane helix</keyword>
<proteinExistence type="predicted"/>
<dbReference type="InterPro" id="IPR001123">
    <property type="entry name" value="LeuE-type"/>
</dbReference>
<evidence type="ECO:0000256" key="1">
    <source>
        <dbReference type="ARBA" id="ARBA00004651"/>
    </source>
</evidence>
<dbReference type="PIRSF" id="PIRSF006324">
    <property type="entry name" value="LeuE"/>
    <property type="match status" value="1"/>
</dbReference>
<sequence>MDIWNWLALASICALGAMSPGPSLAVIIKAGSQGGFRAGAAASIAHGAGVAVYATLTALGLAVVLTGTPWLFSGLQWAGAIFLAYLGWKALTAKPAPAEATEENPEPAVEMSPRRAAANGFAVAFLNPKIAVFFTALFSQFVGPHQALATKLGMAGLAAGIDAVWYLLVTALMTLASRSERFQRARQLAGSRIEKAFGLLLLALAARLVWSI</sequence>
<dbReference type="RefSeq" id="WP_285765110.1">
    <property type="nucleotide sequence ID" value="NZ_BSYJ01000006.1"/>
</dbReference>
<dbReference type="PANTHER" id="PTHR30086">
    <property type="entry name" value="ARGININE EXPORTER PROTEIN ARGO"/>
    <property type="match status" value="1"/>
</dbReference>
<protein>
    <submittedName>
        <fullName evidence="7">LysE family translocator</fullName>
    </submittedName>
</protein>
<feature type="transmembrane region" description="Helical" evidence="6">
    <location>
        <begin position="70"/>
        <end position="88"/>
    </location>
</feature>
<evidence type="ECO:0000256" key="4">
    <source>
        <dbReference type="ARBA" id="ARBA00022989"/>
    </source>
</evidence>
<evidence type="ECO:0000256" key="5">
    <source>
        <dbReference type="ARBA" id="ARBA00023136"/>
    </source>
</evidence>
<evidence type="ECO:0000313" key="8">
    <source>
        <dbReference type="Proteomes" id="UP001224392"/>
    </source>
</evidence>
<accession>A0ABQ6M2F7</accession>
<keyword evidence="2" id="KW-1003">Cell membrane</keyword>
<feature type="transmembrane region" description="Helical" evidence="6">
    <location>
        <begin position="154"/>
        <end position="173"/>
    </location>
</feature>